<feature type="compositionally biased region" description="Low complexity" evidence="6">
    <location>
        <begin position="230"/>
        <end position="252"/>
    </location>
</feature>
<accession>A0A8J4PR98</accession>
<evidence type="ECO:0000256" key="4">
    <source>
        <dbReference type="ARBA" id="ARBA00022833"/>
    </source>
</evidence>
<reference evidence="9" key="1">
    <citation type="submission" date="2020-01" db="EMBL/GenBank/DDBJ databases">
        <title>Development of genomics and gene disruption for Polysphondylium violaceum indicates a role for the polyketide synthase stlB in stalk morphogenesis.</title>
        <authorList>
            <person name="Narita B."/>
            <person name="Kawabe Y."/>
            <person name="Kin K."/>
            <person name="Saito T."/>
            <person name="Gibbs R."/>
            <person name="Kuspa A."/>
            <person name="Muzny D."/>
            <person name="Queller D."/>
            <person name="Richards S."/>
            <person name="Strassman J."/>
            <person name="Sucgang R."/>
            <person name="Worley K."/>
            <person name="Schaap P."/>
        </authorList>
    </citation>
    <scope>NUCLEOTIDE SEQUENCE</scope>
    <source>
        <strain evidence="9">QSvi11</strain>
    </source>
</reference>
<evidence type="ECO:0000259" key="7">
    <source>
        <dbReference type="PROSITE" id="PS50280"/>
    </source>
</evidence>
<dbReference type="GO" id="GO:0008270">
    <property type="term" value="F:zinc ion binding"/>
    <property type="evidence" value="ECO:0007669"/>
    <property type="project" value="UniProtKB-KW"/>
</dbReference>
<dbReference type="SUPFAM" id="SSF82199">
    <property type="entry name" value="SET domain"/>
    <property type="match status" value="1"/>
</dbReference>
<dbReference type="InterPro" id="IPR002893">
    <property type="entry name" value="Znf_MYND"/>
</dbReference>
<feature type="compositionally biased region" description="Polar residues" evidence="6">
    <location>
        <begin position="259"/>
        <end position="268"/>
    </location>
</feature>
<dbReference type="InterPro" id="IPR050869">
    <property type="entry name" value="H3K4_H4K5_MeTrfase"/>
</dbReference>
<evidence type="ECO:0008006" key="11">
    <source>
        <dbReference type="Google" id="ProtNLM"/>
    </source>
</evidence>
<evidence type="ECO:0000256" key="6">
    <source>
        <dbReference type="SAM" id="MobiDB-lite"/>
    </source>
</evidence>
<feature type="domain" description="MYND-type" evidence="8">
    <location>
        <begin position="142"/>
        <end position="189"/>
    </location>
</feature>
<dbReference type="PROSITE" id="PS50280">
    <property type="entry name" value="SET"/>
    <property type="match status" value="1"/>
</dbReference>
<evidence type="ECO:0000256" key="1">
    <source>
        <dbReference type="ARBA" id="ARBA00004038"/>
    </source>
</evidence>
<keyword evidence="3 5" id="KW-0863">Zinc-finger</keyword>
<evidence type="ECO:0000256" key="3">
    <source>
        <dbReference type="ARBA" id="ARBA00022771"/>
    </source>
</evidence>
<keyword evidence="2" id="KW-0479">Metal-binding</keyword>
<gene>
    <name evidence="9" type="ORF">CYY_007866</name>
</gene>
<feature type="region of interest" description="Disordered" evidence="6">
    <location>
        <begin position="230"/>
        <end position="268"/>
    </location>
</feature>
<dbReference type="OrthoDB" id="5945798at2759"/>
<dbReference type="Proteomes" id="UP000695562">
    <property type="component" value="Unassembled WGS sequence"/>
</dbReference>
<dbReference type="CDD" id="cd20071">
    <property type="entry name" value="SET_SMYD"/>
    <property type="match status" value="1"/>
</dbReference>
<sequence length="486" mass="55670">MDQQLKKVQKNKHTSCNNISHNKKHKLVKTATTSRKVSKLHKHNNSKEIKQEEEEEEEEEEEPEEEQEDNNMTIEQILPPQPPPPIDLDYTLWHTDFPIKVMRHPVGGRYLIATKDLEESSVILRDLPYTWAVDHSAYDIVCQHCFLEVSKEQQQENPSEFIICDGCNRVGYCSEACQTIDMNQHKFECQIIKRLDTNEYSAFLLSEIKLLVRTLSRKWLEQQIECNNSSNSNSNNNNNNNNNSSNSNNNSNIKVEGDNGQSSVDEASSHYSLYKSETSLIPQDNGLRYSDYAELVSNIENFDESLKNSLSFWICKYIVGLAKDVRRQEDEIDLLNILLRNRCNAFYIQGRPKDGSPGESRGCGVYVRNSFFNHSCDPNVNYWVLNNTLEVECSLLRPVKEGEELCISYIDTTFKLKKRRAKLLEGYLFHCTCQKCLADELNPDMNIDEQDDDDDEEEGGGGGGGEESNVVGNGSEEHHDDSNIDE</sequence>
<feature type="region of interest" description="Disordered" evidence="6">
    <location>
        <begin position="1"/>
        <end position="70"/>
    </location>
</feature>
<dbReference type="InterPro" id="IPR046341">
    <property type="entry name" value="SET_dom_sf"/>
</dbReference>
<dbReference type="Pfam" id="PF01753">
    <property type="entry name" value="zf-MYND"/>
    <property type="match status" value="1"/>
</dbReference>
<feature type="region of interest" description="Disordered" evidence="6">
    <location>
        <begin position="444"/>
        <end position="486"/>
    </location>
</feature>
<dbReference type="InterPro" id="IPR001214">
    <property type="entry name" value="SET_dom"/>
</dbReference>
<evidence type="ECO:0000256" key="2">
    <source>
        <dbReference type="ARBA" id="ARBA00022723"/>
    </source>
</evidence>
<feature type="domain" description="SET" evidence="7">
    <location>
        <begin position="97"/>
        <end position="410"/>
    </location>
</feature>
<organism evidence="9 10">
    <name type="scientific">Polysphondylium violaceum</name>
    <dbReference type="NCBI Taxonomy" id="133409"/>
    <lineage>
        <taxon>Eukaryota</taxon>
        <taxon>Amoebozoa</taxon>
        <taxon>Evosea</taxon>
        <taxon>Eumycetozoa</taxon>
        <taxon>Dictyostelia</taxon>
        <taxon>Dictyosteliales</taxon>
        <taxon>Dictyosteliaceae</taxon>
        <taxon>Polysphondylium</taxon>
    </lineage>
</organism>
<feature type="compositionally biased region" description="Basic and acidic residues" evidence="6">
    <location>
        <begin position="475"/>
        <end position="486"/>
    </location>
</feature>
<dbReference type="Gene3D" id="2.170.270.10">
    <property type="entry name" value="SET domain"/>
    <property type="match status" value="1"/>
</dbReference>
<keyword evidence="10" id="KW-1185">Reference proteome</keyword>
<dbReference type="Pfam" id="PF00856">
    <property type="entry name" value="SET"/>
    <property type="match status" value="1"/>
</dbReference>
<dbReference type="GO" id="GO:0005634">
    <property type="term" value="C:nucleus"/>
    <property type="evidence" value="ECO:0007669"/>
    <property type="project" value="TreeGrafter"/>
</dbReference>
<evidence type="ECO:0000313" key="9">
    <source>
        <dbReference type="EMBL" id="KAF2070819.1"/>
    </source>
</evidence>
<dbReference type="SUPFAM" id="SSF144232">
    <property type="entry name" value="HIT/MYND zinc finger-like"/>
    <property type="match status" value="1"/>
</dbReference>
<dbReference type="EMBL" id="AJWJ01000443">
    <property type="protein sequence ID" value="KAF2070819.1"/>
    <property type="molecule type" value="Genomic_DNA"/>
</dbReference>
<dbReference type="PANTHER" id="PTHR12197:SF211">
    <property type="entry name" value="SET AND MYND DOMAIN-CONTAINING PROTEIN DDB_G0292140-RELATED"/>
    <property type="match status" value="1"/>
</dbReference>
<dbReference type="PROSITE" id="PS50865">
    <property type="entry name" value="ZF_MYND_2"/>
    <property type="match status" value="1"/>
</dbReference>
<dbReference type="AlphaFoldDB" id="A0A8J4PR98"/>
<name>A0A8J4PR98_9MYCE</name>
<dbReference type="PANTHER" id="PTHR12197">
    <property type="entry name" value="HISTONE-LYSINE N-METHYLTRANSFERASE SMYD"/>
    <property type="match status" value="1"/>
</dbReference>
<dbReference type="Gene3D" id="6.10.140.2220">
    <property type="match status" value="1"/>
</dbReference>
<feature type="compositionally biased region" description="Acidic residues" evidence="6">
    <location>
        <begin position="51"/>
        <end position="69"/>
    </location>
</feature>
<protein>
    <recommendedName>
        <fullName evidence="11">SET domain-containing protein</fullName>
    </recommendedName>
</protein>
<evidence type="ECO:0000259" key="8">
    <source>
        <dbReference type="PROSITE" id="PS50865"/>
    </source>
</evidence>
<proteinExistence type="predicted"/>
<comment type="caution">
    <text evidence="9">The sequence shown here is derived from an EMBL/GenBank/DDBJ whole genome shotgun (WGS) entry which is preliminary data.</text>
</comment>
<evidence type="ECO:0000256" key="5">
    <source>
        <dbReference type="PROSITE-ProRule" id="PRU00134"/>
    </source>
</evidence>
<feature type="compositionally biased region" description="Acidic residues" evidence="6">
    <location>
        <begin position="446"/>
        <end position="459"/>
    </location>
</feature>
<keyword evidence="4" id="KW-0862">Zinc</keyword>
<evidence type="ECO:0000313" key="10">
    <source>
        <dbReference type="Proteomes" id="UP000695562"/>
    </source>
</evidence>
<comment type="function">
    <text evidence="1">Probable methyltransferase.</text>
</comment>